<organism evidence="1 2">
    <name type="scientific">Dioscorea alata</name>
    <name type="common">Purple yam</name>
    <dbReference type="NCBI Taxonomy" id="55571"/>
    <lineage>
        <taxon>Eukaryota</taxon>
        <taxon>Viridiplantae</taxon>
        <taxon>Streptophyta</taxon>
        <taxon>Embryophyta</taxon>
        <taxon>Tracheophyta</taxon>
        <taxon>Spermatophyta</taxon>
        <taxon>Magnoliopsida</taxon>
        <taxon>Liliopsida</taxon>
        <taxon>Dioscoreales</taxon>
        <taxon>Dioscoreaceae</taxon>
        <taxon>Dioscorea</taxon>
    </lineage>
</organism>
<dbReference type="EMBL" id="CM037011">
    <property type="protein sequence ID" value="KAH7692777.1"/>
    <property type="molecule type" value="Genomic_DNA"/>
</dbReference>
<protein>
    <submittedName>
        <fullName evidence="1">AP2/ERF domain-containing protein</fullName>
    </submittedName>
</protein>
<reference evidence="2" key="1">
    <citation type="journal article" date="2022" name="Nat. Commun.">
        <title>Chromosome evolution and the genetic basis of agronomically important traits in greater yam.</title>
        <authorList>
            <person name="Bredeson J.V."/>
            <person name="Lyons J.B."/>
            <person name="Oniyinde I.O."/>
            <person name="Okereke N.R."/>
            <person name="Kolade O."/>
            <person name="Nnabue I."/>
            <person name="Nwadili C.O."/>
            <person name="Hribova E."/>
            <person name="Parker M."/>
            <person name="Nwogha J."/>
            <person name="Shu S."/>
            <person name="Carlson J."/>
            <person name="Kariba R."/>
            <person name="Muthemba S."/>
            <person name="Knop K."/>
            <person name="Barton G.J."/>
            <person name="Sherwood A.V."/>
            <person name="Lopez-Montes A."/>
            <person name="Asiedu R."/>
            <person name="Jamnadass R."/>
            <person name="Muchugi A."/>
            <person name="Goodstein D."/>
            <person name="Egesi C.N."/>
            <person name="Featherston J."/>
            <person name="Asfaw A."/>
            <person name="Simpson G.G."/>
            <person name="Dolezel J."/>
            <person name="Hendre P.S."/>
            <person name="Van Deynze A."/>
            <person name="Kumar P.L."/>
            <person name="Obidiegwu J.E."/>
            <person name="Bhattacharjee R."/>
            <person name="Rokhsar D.S."/>
        </authorList>
    </citation>
    <scope>NUCLEOTIDE SEQUENCE [LARGE SCALE GENOMIC DNA]</scope>
    <source>
        <strain evidence="2">cv. TDa95/00328</strain>
    </source>
</reference>
<proteinExistence type="predicted"/>
<keyword evidence="2" id="KW-1185">Reference proteome</keyword>
<evidence type="ECO:0000313" key="1">
    <source>
        <dbReference type="EMBL" id="KAH7692777.1"/>
    </source>
</evidence>
<accession>A0ACB7WVX2</accession>
<gene>
    <name evidence="1" type="ORF">IHE45_01G088300</name>
</gene>
<evidence type="ECO:0000313" key="2">
    <source>
        <dbReference type="Proteomes" id="UP000827976"/>
    </source>
</evidence>
<comment type="caution">
    <text evidence="1">The sequence shown here is derived from an EMBL/GenBank/DDBJ whole genome shotgun (WGS) entry which is preliminary data.</text>
</comment>
<dbReference type="Proteomes" id="UP000827976">
    <property type="component" value="Chromosome 1"/>
</dbReference>
<name>A0ACB7WVX2_DIOAL</name>
<sequence>MYECILTLQAFKHLLMDSSLFFSLSTSPLPSPSQPFQASSMITSMATQDISVADYFSDNTEEEYIKSNTICNLISFSCEEEEEEEEEKEKERRYRGVRQRPWGKFAAEIRDPKRRGCRVWLGTYDSAVEAARAYDKAAFEMRGRKAILNFPNEFGCSSEWVEVSPEPEKKRRKVEMEVVVKKEEMGDEWDSVWESLGPL</sequence>